<organism evidence="2 3">
    <name type="scientific">Coccidioides immitis RMSCC 3703</name>
    <dbReference type="NCBI Taxonomy" id="454286"/>
    <lineage>
        <taxon>Eukaryota</taxon>
        <taxon>Fungi</taxon>
        <taxon>Dikarya</taxon>
        <taxon>Ascomycota</taxon>
        <taxon>Pezizomycotina</taxon>
        <taxon>Eurotiomycetes</taxon>
        <taxon>Eurotiomycetidae</taxon>
        <taxon>Onygenales</taxon>
        <taxon>Onygenaceae</taxon>
        <taxon>Coccidioides</taxon>
    </lineage>
</organism>
<feature type="region of interest" description="Disordered" evidence="1">
    <location>
        <begin position="1"/>
        <end position="32"/>
    </location>
</feature>
<dbReference type="Proteomes" id="UP000054559">
    <property type="component" value="Unassembled WGS sequence"/>
</dbReference>
<gene>
    <name evidence="2" type="ORF">CISG_07450</name>
</gene>
<dbReference type="EMBL" id="DS268165">
    <property type="protein sequence ID" value="KMU78446.1"/>
    <property type="molecule type" value="Genomic_DNA"/>
</dbReference>
<evidence type="ECO:0000313" key="2">
    <source>
        <dbReference type="EMBL" id="KMU78446.1"/>
    </source>
</evidence>
<protein>
    <submittedName>
        <fullName evidence="2">Mitochondrial coenzyme A transporter</fullName>
    </submittedName>
</protein>
<evidence type="ECO:0000313" key="3">
    <source>
        <dbReference type="Proteomes" id="UP000054559"/>
    </source>
</evidence>
<dbReference type="AlphaFoldDB" id="A0A0J8R129"/>
<sequence length="63" mass="6393">MGVKSINVPKSKESSTAIEGTHHVSCTSTSNKDSQNLDFIIRNGLAGGAAGCAVSLTTLATKS</sequence>
<proteinExistence type="predicted"/>
<reference evidence="3" key="1">
    <citation type="journal article" date="2010" name="Genome Res.">
        <title>Population genomic sequencing of Coccidioides fungi reveals recent hybridization and transposon control.</title>
        <authorList>
            <person name="Neafsey D.E."/>
            <person name="Barker B.M."/>
            <person name="Sharpton T.J."/>
            <person name="Stajich J.E."/>
            <person name="Park D.J."/>
            <person name="Whiston E."/>
            <person name="Hung C.-Y."/>
            <person name="McMahan C."/>
            <person name="White J."/>
            <person name="Sykes S."/>
            <person name="Heiman D."/>
            <person name="Young S."/>
            <person name="Zeng Q."/>
            <person name="Abouelleil A."/>
            <person name="Aftuck L."/>
            <person name="Bessette D."/>
            <person name="Brown A."/>
            <person name="FitzGerald M."/>
            <person name="Lui A."/>
            <person name="Macdonald J.P."/>
            <person name="Priest M."/>
            <person name="Orbach M.J."/>
            <person name="Galgiani J.N."/>
            <person name="Kirkland T.N."/>
            <person name="Cole G.T."/>
            <person name="Birren B.W."/>
            <person name="Henn M.R."/>
            <person name="Taylor J.W."/>
            <person name="Rounsley S.D."/>
        </authorList>
    </citation>
    <scope>NUCLEOTIDE SEQUENCE [LARGE SCALE GENOMIC DNA]</scope>
    <source>
        <strain evidence="3">RMSCC 3703</strain>
    </source>
</reference>
<accession>A0A0J8R129</accession>
<evidence type="ECO:0000256" key="1">
    <source>
        <dbReference type="SAM" id="MobiDB-lite"/>
    </source>
</evidence>
<feature type="compositionally biased region" description="Polar residues" evidence="1">
    <location>
        <begin position="14"/>
        <end position="32"/>
    </location>
</feature>
<name>A0A0J8R129_COCIT</name>